<dbReference type="PANTHER" id="PTHR18034:SF4">
    <property type="entry name" value="NUCLEOLAR MIF4G DOMAIN-CONTAINING PROTEIN 1"/>
    <property type="match status" value="1"/>
</dbReference>
<evidence type="ECO:0000256" key="3">
    <source>
        <dbReference type="ARBA" id="ARBA00023242"/>
    </source>
</evidence>
<dbReference type="InterPro" id="IPR003890">
    <property type="entry name" value="MIF4G-like_typ-3"/>
</dbReference>
<protein>
    <recommendedName>
        <fullName evidence="5">MI domain-containing protein</fullName>
    </recommendedName>
</protein>
<proteinExistence type="inferred from homology"/>
<evidence type="ECO:0000256" key="4">
    <source>
        <dbReference type="SAM" id="MobiDB-lite"/>
    </source>
</evidence>
<dbReference type="InterPro" id="IPR016024">
    <property type="entry name" value="ARM-type_fold"/>
</dbReference>
<feature type="compositionally biased region" description="Acidic residues" evidence="4">
    <location>
        <begin position="113"/>
        <end position="122"/>
    </location>
</feature>
<feature type="compositionally biased region" description="Acidic residues" evidence="4">
    <location>
        <begin position="129"/>
        <end position="150"/>
    </location>
</feature>
<dbReference type="PANTHER" id="PTHR18034">
    <property type="entry name" value="CELL CYCLE CONTROL PROTEIN CWF22-RELATED"/>
    <property type="match status" value="1"/>
</dbReference>
<comment type="similarity">
    <text evidence="2">Belongs to the CWC22 family.</text>
</comment>
<dbReference type="SMART" id="SM00543">
    <property type="entry name" value="MIF4G"/>
    <property type="match status" value="1"/>
</dbReference>
<dbReference type="AlphaFoldDB" id="A0A7S3QKU7"/>
<dbReference type="Pfam" id="PF02854">
    <property type="entry name" value="MIF4G"/>
    <property type="match status" value="1"/>
</dbReference>
<evidence type="ECO:0000313" key="6">
    <source>
        <dbReference type="EMBL" id="CAE0485907.1"/>
    </source>
</evidence>
<dbReference type="EMBL" id="HBIP01002309">
    <property type="protein sequence ID" value="CAE0485907.1"/>
    <property type="molecule type" value="Transcribed_RNA"/>
</dbReference>
<feature type="region of interest" description="Disordered" evidence="4">
    <location>
        <begin position="1"/>
        <end position="187"/>
    </location>
</feature>
<dbReference type="GO" id="GO:0042274">
    <property type="term" value="P:ribosomal small subunit biogenesis"/>
    <property type="evidence" value="ECO:0007669"/>
    <property type="project" value="TreeGrafter"/>
</dbReference>
<evidence type="ECO:0000256" key="1">
    <source>
        <dbReference type="ARBA" id="ARBA00004604"/>
    </source>
</evidence>
<dbReference type="GO" id="GO:0003723">
    <property type="term" value="F:RNA binding"/>
    <property type="evidence" value="ECO:0007669"/>
    <property type="project" value="InterPro"/>
</dbReference>
<dbReference type="SMART" id="SM00544">
    <property type="entry name" value="MA3"/>
    <property type="match status" value="1"/>
</dbReference>
<evidence type="ECO:0000259" key="5">
    <source>
        <dbReference type="PROSITE" id="PS51366"/>
    </source>
</evidence>
<feature type="compositionally biased region" description="Acidic residues" evidence="4">
    <location>
        <begin position="1"/>
        <end position="39"/>
    </location>
</feature>
<dbReference type="InterPro" id="IPR003891">
    <property type="entry name" value="Initiation_fac_eIF4g_MI"/>
</dbReference>
<gene>
    <name evidence="6" type="ORF">DTER00134_LOCUS946</name>
</gene>
<keyword evidence="3" id="KW-0539">Nucleus</keyword>
<feature type="compositionally biased region" description="Basic and acidic residues" evidence="4">
    <location>
        <begin position="40"/>
        <end position="58"/>
    </location>
</feature>
<comment type="subcellular location">
    <subcellularLocation>
        <location evidence="1">Nucleus</location>
        <location evidence="1">Nucleolus</location>
    </subcellularLocation>
</comment>
<dbReference type="SUPFAM" id="SSF48371">
    <property type="entry name" value="ARM repeat"/>
    <property type="match status" value="1"/>
</dbReference>
<evidence type="ECO:0000256" key="2">
    <source>
        <dbReference type="ARBA" id="ARBA00006856"/>
    </source>
</evidence>
<feature type="domain" description="MI" evidence="5">
    <location>
        <begin position="528"/>
        <end position="644"/>
    </location>
</feature>
<name>A0A7S3QKU7_DUNTE</name>
<accession>A0A7S3QKU7</accession>
<dbReference type="GO" id="GO:0005730">
    <property type="term" value="C:nucleolus"/>
    <property type="evidence" value="ECO:0007669"/>
    <property type="project" value="UniProtKB-SubCell"/>
</dbReference>
<dbReference type="InterPro" id="IPR050781">
    <property type="entry name" value="CWC22_splicing_factor"/>
</dbReference>
<dbReference type="PROSITE" id="PS51366">
    <property type="entry name" value="MI"/>
    <property type="match status" value="1"/>
</dbReference>
<dbReference type="Gene3D" id="1.25.40.180">
    <property type="match status" value="1"/>
</dbReference>
<organism evidence="6">
    <name type="scientific">Dunaliella tertiolecta</name>
    <name type="common">Green alga</name>
    <dbReference type="NCBI Taxonomy" id="3047"/>
    <lineage>
        <taxon>Eukaryota</taxon>
        <taxon>Viridiplantae</taxon>
        <taxon>Chlorophyta</taxon>
        <taxon>core chlorophytes</taxon>
        <taxon>Chlorophyceae</taxon>
        <taxon>CS clade</taxon>
        <taxon>Chlamydomonadales</taxon>
        <taxon>Dunaliellaceae</taxon>
        <taxon>Dunaliella</taxon>
    </lineage>
</organism>
<dbReference type="Pfam" id="PF02847">
    <property type="entry name" value="MA3"/>
    <property type="match status" value="1"/>
</dbReference>
<reference evidence="6" key="1">
    <citation type="submission" date="2021-01" db="EMBL/GenBank/DDBJ databases">
        <authorList>
            <person name="Corre E."/>
            <person name="Pelletier E."/>
            <person name="Niang G."/>
            <person name="Scheremetjew M."/>
            <person name="Finn R."/>
            <person name="Kale V."/>
            <person name="Holt S."/>
            <person name="Cochrane G."/>
            <person name="Meng A."/>
            <person name="Brown T."/>
            <person name="Cohen L."/>
        </authorList>
    </citation>
    <scope>NUCLEOTIDE SEQUENCE</scope>
    <source>
        <strain evidence="6">CCMP1320</strain>
    </source>
</reference>
<feature type="compositionally biased region" description="Low complexity" evidence="4">
    <location>
        <begin position="76"/>
        <end position="88"/>
    </location>
</feature>
<sequence>MEEDEEASDSEGMSEGDSEGMSSEGEEGSDAGPSDDSELEEGRRGDGGGESTRDKEEQEGCGGSSEWEDGAGSSEDGGLLQEGVVGEVSGRRGGLHHLRDSSSGGESERERDSEGDEGEEGEGDSKEGDSEESEGEEDGSTSSGEEEEDGGGGSSGGEEEVQTDIYGRTKGDPAPGGEGAGPGRYVPPALRAAQQRGGGASSALERRVTGLLNRLAEANMSGVAKDVAALYEEHGRRAVGSVVVSQLTQAAARGPRATEQFAATAAAFVAALAVLARAPELVASFLETCAQDLEAALESKDGLARHNLSMVIAHCYSCGMMGADMVYSLLHMLRERFTEDDVQVMVSLLGSCGLQLRAANPAAMKDFVLAVHERVAQVSSQGSGLSTRAKLMLDLVIDIKNNKAPGKSGGDKKGGSSIGGLRLLQWMKPQKVKGKVGGGSVKGMVDEVAVRNISWAKLLIPDKRGMWWLPTAGELLEQGPLGGRPGVGVGVGGQQGLLTAMANDLTLDLGDNGADLLQLAAAQRMNTDVRRAVFVAVMGSDDCMEAFEKLMRLPIKGEQEREIVRVIVDCCMSEKEYNPYYTFLVVKLCQHSKAHRLTTQYCMWDQYKVLSELKPSQRFNLARLNACLLARFQLSLTSLKVIDFSQLDSKAEQFWCTLFRFLLGGCKTLQDVKDIFGRAAQQAKQLGTFLPSLLLFLRTKLGPWLAGMDEEQAAVGKVGQEELLARLLVSEQIVGGGASNANAFL</sequence>